<proteinExistence type="inferred from homology"/>
<dbReference type="GO" id="GO:0016301">
    <property type="term" value="F:kinase activity"/>
    <property type="evidence" value="ECO:0007669"/>
    <property type="project" value="UniProtKB-KW"/>
</dbReference>
<dbReference type="PANTHER" id="PTHR43851:SF3">
    <property type="entry name" value="COENZYME Q8"/>
    <property type="match status" value="1"/>
</dbReference>
<dbReference type="EMBL" id="SACQ01000009">
    <property type="protein sequence ID" value="RVU29478.1"/>
    <property type="molecule type" value="Genomic_DNA"/>
</dbReference>
<protein>
    <submittedName>
        <fullName evidence="6">AarF/ABC1/UbiB kinase family protein</fullName>
    </submittedName>
</protein>
<dbReference type="InterPro" id="IPR051409">
    <property type="entry name" value="Atypical_kinase_ADCK"/>
</dbReference>
<dbReference type="GO" id="GO:0006744">
    <property type="term" value="P:ubiquinone biosynthetic process"/>
    <property type="evidence" value="ECO:0007669"/>
    <property type="project" value="TreeGrafter"/>
</dbReference>
<keyword evidence="2" id="KW-0808">Transferase</keyword>
<evidence type="ECO:0000259" key="5">
    <source>
        <dbReference type="Pfam" id="PF03109"/>
    </source>
</evidence>
<accession>A0A437Q4N0</accession>
<organism evidence="6 7">
    <name type="scientific">Neptunomonas marina</name>
    <dbReference type="NCBI Taxonomy" id="1815562"/>
    <lineage>
        <taxon>Bacteria</taxon>
        <taxon>Pseudomonadati</taxon>
        <taxon>Pseudomonadota</taxon>
        <taxon>Gammaproteobacteria</taxon>
        <taxon>Oceanospirillales</taxon>
        <taxon>Oceanospirillaceae</taxon>
        <taxon>Neptunomonas</taxon>
    </lineage>
</organism>
<comment type="similarity">
    <text evidence="1">Belongs to the protein kinase superfamily. ADCK protein kinase family.</text>
</comment>
<evidence type="ECO:0000256" key="3">
    <source>
        <dbReference type="ARBA" id="ARBA00022741"/>
    </source>
</evidence>
<dbReference type="InterPro" id="IPR034646">
    <property type="entry name" value="ADCK3_dom"/>
</dbReference>
<dbReference type="RefSeq" id="WP_127695649.1">
    <property type="nucleotide sequence ID" value="NZ_SACQ01000009.1"/>
</dbReference>
<comment type="caution">
    <text evidence="6">The sequence shown here is derived from an EMBL/GenBank/DDBJ whole genome shotgun (WGS) entry which is preliminary data.</text>
</comment>
<dbReference type="SUPFAM" id="SSF56112">
    <property type="entry name" value="Protein kinase-like (PK-like)"/>
    <property type="match status" value="1"/>
</dbReference>
<gene>
    <name evidence="6" type="ORF">EOE65_16170</name>
</gene>
<feature type="domain" description="ABC1 atypical kinase-like" evidence="5">
    <location>
        <begin position="99"/>
        <end position="341"/>
    </location>
</feature>
<evidence type="ECO:0000256" key="1">
    <source>
        <dbReference type="ARBA" id="ARBA00009670"/>
    </source>
</evidence>
<dbReference type="AlphaFoldDB" id="A0A437Q4N0"/>
<keyword evidence="3" id="KW-0547">Nucleotide-binding</keyword>
<reference evidence="6 7" key="1">
    <citation type="submission" date="2019-01" db="EMBL/GenBank/DDBJ databases">
        <authorList>
            <person name="Chen W.-M."/>
        </authorList>
    </citation>
    <scope>NUCLEOTIDE SEQUENCE [LARGE SCALE GENOMIC DNA]</scope>
    <source>
        <strain evidence="6 7">HPM-16</strain>
    </source>
</reference>
<evidence type="ECO:0000256" key="4">
    <source>
        <dbReference type="ARBA" id="ARBA00022840"/>
    </source>
</evidence>
<evidence type="ECO:0000313" key="6">
    <source>
        <dbReference type="EMBL" id="RVU29478.1"/>
    </source>
</evidence>
<dbReference type="PANTHER" id="PTHR43851">
    <property type="match status" value="1"/>
</dbReference>
<dbReference type="InterPro" id="IPR011009">
    <property type="entry name" value="Kinase-like_dom_sf"/>
</dbReference>
<dbReference type="GO" id="GO:0005524">
    <property type="term" value="F:ATP binding"/>
    <property type="evidence" value="ECO:0007669"/>
    <property type="project" value="UniProtKB-KW"/>
</dbReference>
<keyword evidence="7" id="KW-1185">Reference proteome</keyword>
<keyword evidence="6" id="KW-0418">Kinase</keyword>
<dbReference type="CDD" id="cd13970">
    <property type="entry name" value="ABC1_ADCK3"/>
    <property type="match status" value="1"/>
</dbReference>
<dbReference type="InterPro" id="IPR004147">
    <property type="entry name" value="ABC1_dom"/>
</dbReference>
<dbReference type="Pfam" id="PF03109">
    <property type="entry name" value="ABC1"/>
    <property type="match status" value="1"/>
</dbReference>
<name>A0A437Q4N0_9GAMM</name>
<evidence type="ECO:0000256" key="2">
    <source>
        <dbReference type="ARBA" id="ARBA00022679"/>
    </source>
</evidence>
<keyword evidence="4" id="KW-0067">ATP-binding</keyword>
<sequence length="442" mass="49374">MSEQTKRAVAVPRSRISRLGRLGSLAGRVAGNMLIDGGKQLARGQRPAARDLLLTPSNMQQLANKLATMRGAAMKVGQLLSMDTGNLLPAELTAILERLREDAVIMPAVQLHDALERNWGENWSDNFVRFSFEPIAAASIGQVHRAMSRNEQDMAVKIQYPGVKESIDSDLDNVFGLLRLSGLIPKELDLNPLIDEARSQLKREADYALEGASIEEYYAALSTSALKDRFLMPRFFSDYSTPEILCMSYVEGVSLDALQSAPQSVRDRCVADLFELLLMEFTQFGFVQTDPNLANYQYSTAEDKVVLLDFGANRAFERPFVERYCRAIRAAIEQQSDTLAQALSDLGFFAQNRQQSNLPLVLDIFMMAMEPLRSDGVYDFGATDLAQRIHQKGLEISSNPDAWHTPPPDVLFLHRKLAGLYLIATRFKARVDVAAIAQRYLF</sequence>
<dbReference type="Proteomes" id="UP000282818">
    <property type="component" value="Unassembled WGS sequence"/>
</dbReference>
<evidence type="ECO:0000313" key="7">
    <source>
        <dbReference type="Proteomes" id="UP000282818"/>
    </source>
</evidence>